<dbReference type="EMBL" id="CM003534">
    <property type="protein sequence ID" value="RCV32677.1"/>
    <property type="molecule type" value="Genomic_DNA"/>
</dbReference>
<reference evidence="2" key="1">
    <citation type="journal article" date="2012" name="Nat. Biotechnol.">
        <title>Reference genome sequence of the model plant Setaria.</title>
        <authorList>
            <person name="Bennetzen J.L."/>
            <person name="Schmutz J."/>
            <person name="Wang H."/>
            <person name="Percifield R."/>
            <person name="Hawkins J."/>
            <person name="Pontaroli A.C."/>
            <person name="Estep M."/>
            <person name="Feng L."/>
            <person name="Vaughn J.N."/>
            <person name="Grimwood J."/>
            <person name="Jenkins J."/>
            <person name="Barry K."/>
            <person name="Lindquist E."/>
            <person name="Hellsten U."/>
            <person name="Deshpande S."/>
            <person name="Wang X."/>
            <person name="Wu X."/>
            <person name="Mitros T."/>
            <person name="Triplett J."/>
            <person name="Yang X."/>
            <person name="Ye C.Y."/>
            <person name="Mauro-Herrera M."/>
            <person name="Wang L."/>
            <person name="Li P."/>
            <person name="Sharma M."/>
            <person name="Sharma R."/>
            <person name="Ronald P.C."/>
            <person name="Panaud O."/>
            <person name="Kellogg E.A."/>
            <person name="Brutnell T.P."/>
            <person name="Doust A.N."/>
            <person name="Tuskan G.A."/>
            <person name="Rokhsar D."/>
            <person name="Devos K.M."/>
        </authorList>
    </citation>
    <scope>NUCLEOTIDE SEQUENCE [LARGE SCALE GENOMIC DNA]</scope>
    <source>
        <strain evidence="2">Yugu1</strain>
    </source>
</reference>
<organism evidence="2">
    <name type="scientific">Setaria italica</name>
    <name type="common">Foxtail millet</name>
    <name type="synonym">Panicum italicum</name>
    <dbReference type="NCBI Taxonomy" id="4555"/>
    <lineage>
        <taxon>Eukaryota</taxon>
        <taxon>Viridiplantae</taxon>
        <taxon>Streptophyta</taxon>
        <taxon>Embryophyta</taxon>
        <taxon>Tracheophyta</taxon>
        <taxon>Spermatophyta</taxon>
        <taxon>Magnoliopsida</taxon>
        <taxon>Liliopsida</taxon>
        <taxon>Poales</taxon>
        <taxon>Poaceae</taxon>
        <taxon>PACMAD clade</taxon>
        <taxon>Panicoideae</taxon>
        <taxon>Panicodae</taxon>
        <taxon>Paniceae</taxon>
        <taxon>Cenchrinae</taxon>
        <taxon>Setaria</taxon>
    </lineage>
</organism>
<accession>A0A368RR21</accession>
<gene>
    <name evidence="2" type="ORF">SETIT_7G022200v2</name>
</gene>
<evidence type="ECO:0000256" key="1">
    <source>
        <dbReference type="SAM" id="SignalP"/>
    </source>
</evidence>
<feature type="signal peptide" evidence="1">
    <location>
        <begin position="1"/>
        <end position="32"/>
    </location>
</feature>
<keyword evidence="1" id="KW-0732">Signal</keyword>
<evidence type="ECO:0008006" key="3">
    <source>
        <dbReference type="Google" id="ProtNLM"/>
    </source>
</evidence>
<feature type="chain" id="PRO_5016647774" description="Bifunctional inhibitor/plant lipid transfer protein/seed storage helical domain-containing protein" evidence="1">
    <location>
        <begin position="33"/>
        <end position="290"/>
    </location>
</feature>
<evidence type="ECO:0000313" key="2">
    <source>
        <dbReference type="EMBL" id="RCV32677.1"/>
    </source>
</evidence>
<proteinExistence type="predicted"/>
<sequence length="290" mass="31646">MASSSSRYSVVVAVSLVMAMLIATSSVKVVAAADEQEAACNISDEDVGSVVERVRNSTRSTDEACKETVSRVKMMKGDCLCELRRLVQKQFDTNKDVFLCISRPDIAHCKPTCIITEDTVNHTSEVIKSGTDFKRVVLCWNTVRRVLNVGDDCFCELRSRVQAKVDDSIDGSLCGLKEKISRCRTKACSIPDDDVQHCADSLVPRDKNQDSVFQFNALKHASELAPEAPPSPMSPFLQSLDSDCCSKVSKLSAPCACEFLNALRKKVGRGIDLSRTLPCMASISGSCAME</sequence>
<protein>
    <recommendedName>
        <fullName evidence="3">Bifunctional inhibitor/plant lipid transfer protein/seed storage helical domain-containing protein</fullName>
    </recommendedName>
</protein>
<reference evidence="2" key="2">
    <citation type="submission" date="2015-07" db="EMBL/GenBank/DDBJ databases">
        <authorList>
            <person name="Noorani M."/>
        </authorList>
    </citation>
    <scope>NUCLEOTIDE SEQUENCE</scope>
    <source>
        <strain evidence="2">Yugu1</strain>
    </source>
</reference>
<name>A0A368RR21_SETIT</name>
<dbReference type="AlphaFoldDB" id="A0A368RR21"/>